<dbReference type="Gene3D" id="3.30.2060.10">
    <property type="entry name" value="Penicillin-binding protein 1b domain"/>
    <property type="match status" value="1"/>
</dbReference>
<keyword evidence="2 9" id="KW-0547">Nucleotide-binding</keyword>
<organism evidence="12 13">
    <name type="scientific">Chlamydia suis</name>
    <dbReference type="NCBI Taxonomy" id="83559"/>
    <lineage>
        <taxon>Bacteria</taxon>
        <taxon>Pseudomonadati</taxon>
        <taxon>Chlamydiota</taxon>
        <taxon>Chlamydiia</taxon>
        <taxon>Chlamydiales</taxon>
        <taxon>Chlamydiaceae</taxon>
        <taxon>Chlamydia/Chlamydophila group</taxon>
        <taxon>Chlamydia</taxon>
    </lineage>
</organism>
<keyword evidence="3 9" id="KW-0227">DNA damage</keyword>
<evidence type="ECO:0000256" key="8">
    <source>
        <dbReference type="ARBA" id="ARBA00023204"/>
    </source>
</evidence>
<dbReference type="Pfam" id="PF03461">
    <property type="entry name" value="TRCF"/>
    <property type="match status" value="1"/>
</dbReference>
<reference evidence="12" key="1">
    <citation type="submission" date="2019-01" db="EMBL/GenBank/DDBJ databases">
        <title>Whole genome sequencing and annotation enables comparative genome analysis that reveals unique features of the Chlamydia suis R19 Genome.</title>
        <authorList>
            <person name="Dimond Z.E."/>
        </authorList>
    </citation>
    <scope>NUCLEOTIDE SEQUENCE [LARGE SCALE GENOMIC DNA]</scope>
    <source>
        <strain evidence="12">R19</strain>
    </source>
</reference>
<dbReference type="RefSeq" id="WP_009873377.1">
    <property type="nucleotide sequence ID" value="NZ_CP035278.1"/>
</dbReference>
<keyword evidence="7 9" id="KW-0238">DNA-binding</keyword>
<dbReference type="PROSITE" id="PS51192">
    <property type="entry name" value="HELICASE_ATP_BIND_1"/>
    <property type="match status" value="1"/>
</dbReference>
<feature type="domain" description="Helicase ATP-binding" evidence="10">
    <location>
        <begin position="571"/>
        <end position="733"/>
    </location>
</feature>
<feature type="domain" description="Helicase C-terminal" evidence="11">
    <location>
        <begin position="742"/>
        <end position="907"/>
    </location>
</feature>
<keyword evidence="6 9" id="KW-0067">ATP-binding</keyword>
<dbReference type="SUPFAM" id="SSF52540">
    <property type="entry name" value="P-loop containing nucleoside triphosphate hydrolases"/>
    <property type="match status" value="2"/>
</dbReference>
<evidence type="ECO:0000313" key="12">
    <source>
        <dbReference type="EMBL" id="QHP83023.1"/>
    </source>
</evidence>
<sequence length="1081" mass="121573">MDFDPTGINFSSFLSLKKTKLPLLVENLHSGARSFVIAKLFKELRRSIVVITTPTKLDDVFEDLSTLLKETPLEFPASEIDLSPKLVNIDAVGKRDHILYSLQKQQTPVICITTLKALLERTPSPESLIQDHLELRVGEELDPDTLLDLCKNLGYRHEALAREKGDFAFRGGIVDIFPLSSPEPFRIEFWGDRIASIRAYNPSDQLSTGKLSQITLSPATAIIPTDKLSHSLLDYFEAFPLCIFDGISSLEDNFSDIAGILSSLPKRFQPIQDLCRKILHASIPLFFEENVFPNILSNKDTGLTLEVFHEKIAIQRVSLPFIYPSALIETSQEPNPLLAFLKTFQDLCSGSSLSLALYSPNAKSLKEAHDLAGTLIKDSQIYDYPKTLSSSFALVESRFAAISLSEFTASKVLRRQKQRNYFSTTTEEVYVPVPGETVVHLHNGIGKFIGIEKKPNHLNIETDYLVLEYADRARLYVPSDQSYLISRYVGASEKAPDLHHLNGAKWRRSRELSEKSVILYAEKLIQMEAQRSTANSFIYPPHGEEVIKFAESFPYEETPDQLKAIDQIYADMMSDKLMDRLICGDAGFGKTEIIMRAAVKAVCDGQKQVIVMVPTTILANQHFETFSQRMAGLPITIGMLSRFSQGKAMKKTLEDIAQGKIDILIGTHKVINKAIEFYNPGLLIIDEEQRFGVKAKDALKERYPTIDCLTVSATPIPRTLYLSLSGARDLSLITMPPLDRLPVSTFVMEHSEETLSAAIRHELLRGGQVYVIHNRIESIFRLGETIRTLIPEARIGIAHGQMHSEELASIFYKFKTQQTNVLVATALIENGIDIPNANTILIDHADKFGMADLYQMKGRVGRWNKKAYCYFLVSHLDRLSGPASKRLEALNKQEYGGGMKIALHDLEIRGAGNILGTDQSGHISAVGFNLYCKLLKKAVAALKHKQKPMLFHDDVKIEFPYPSRIPEDYIDLASMRIEFYQKIGNAESKEELEAIEEELLDRFGPLPEAVYWLLALAQIRLIALKYHLSSIKGTGNALYIQQYHDKDKHIQKTLPYSLSPTPELLVKEVQESIEKAFPKKH</sequence>
<dbReference type="PANTHER" id="PTHR47964:SF1">
    <property type="entry name" value="ATP-DEPENDENT DNA HELICASE HOMOLOG RECG, CHLOROPLASTIC"/>
    <property type="match status" value="1"/>
</dbReference>
<dbReference type="EMBL" id="CP035278">
    <property type="protein sequence ID" value="QHP83023.1"/>
    <property type="molecule type" value="Genomic_DNA"/>
</dbReference>
<dbReference type="SUPFAM" id="SSF141259">
    <property type="entry name" value="CarD-like"/>
    <property type="match status" value="1"/>
</dbReference>
<keyword evidence="13" id="KW-1185">Reference proteome</keyword>
<evidence type="ECO:0000256" key="7">
    <source>
        <dbReference type="ARBA" id="ARBA00023125"/>
    </source>
</evidence>
<keyword evidence="5" id="KW-0347">Helicase</keyword>
<name>A0ABX6IPN0_9CHLA</name>
<comment type="subcellular location">
    <subcellularLocation>
        <location evidence="9">Cytoplasm</location>
    </subcellularLocation>
</comment>
<dbReference type="InterPro" id="IPR014001">
    <property type="entry name" value="Helicase_ATP-bd"/>
</dbReference>
<dbReference type="Pfam" id="PF00271">
    <property type="entry name" value="Helicase_C"/>
    <property type="match status" value="1"/>
</dbReference>
<comment type="function">
    <text evidence="9">Couples transcription and DNA repair by recognizing RNA polymerase (RNAP) stalled at DNA lesions. Mediates ATP-dependent release of RNAP and its truncated transcript from the DNA, and recruitment of nucleotide excision repair machinery to the damaged site.</text>
</comment>
<evidence type="ECO:0000256" key="5">
    <source>
        <dbReference type="ARBA" id="ARBA00022806"/>
    </source>
</evidence>
<dbReference type="InterPro" id="IPR001650">
    <property type="entry name" value="Helicase_C-like"/>
</dbReference>
<evidence type="ECO:0000256" key="3">
    <source>
        <dbReference type="ARBA" id="ARBA00022763"/>
    </source>
</evidence>
<evidence type="ECO:0000259" key="10">
    <source>
        <dbReference type="PROSITE" id="PS51192"/>
    </source>
</evidence>
<dbReference type="InterPro" id="IPR037235">
    <property type="entry name" value="TRCF-like_C_D7"/>
</dbReference>
<evidence type="ECO:0000256" key="2">
    <source>
        <dbReference type="ARBA" id="ARBA00022741"/>
    </source>
</evidence>
<accession>A0ABX6IPN0</accession>
<dbReference type="PANTHER" id="PTHR47964">
    <property type="entry name" value="ATP-DEPENDENT DNA HELICASE HOMOLOG RECG, CHLOROPLASTIC"/>
    <property type="match status" value="1"/>
</dbReference>
<dbReference type="InterPro" id="IPR041471">
    <property type="entry name" value="UvrB_inter"/>
</dbReference>
<dbReference type="Proteomes" id="UP000512184">
    <property type="component" value="Chromosome"/>
</dbReference>
<gene>
    <name evidence="9 12" type="primary">mfd</name>
    <name evidence="12" type="ORF">Chls_148</name>
</gene>
<dbReference type="Pfam" id="PF02559">
    <property type="entry name" value="CarD_TRCF_RID"/>
    <property type="match status" value="1"/>
</dbReference>
<keyword evidence="1 9" id="KW-0963">Cytoplasm</keyword>
<keyword evidence="4 9" id="KW-0378">Hydrolase</keyword>
<comment type="similarity">
    <text evidence="9">In the C-terminal section; belongs to the helicase family. RecG subfamily.</text>
</comment>
<dbReference type="Gene3D" id="3.40.50.300">
    <property type="entry name" value="P-loop containing nucleotide triphosphate hydrolases"/>
    <property type="match status" value="2"/>
</dbReference>
<evidence type="ECO:0000256" key="4">
    <source>
        <dbReference type="ARBA" id="ARBA00022801"/>
    </source>
</evidence>
<dbReference type="CDD" id="cd17991">
    <property type="entry name" value="DEXHc_TRCF"/>
    <property type="match status" value="1"/>
</dbReference>
<dbReference type="SMART" id="SM00487">
    <property type="entry name" value="DEXDc"/>
    <property type="match status" value="1"/>
</dbReference>
<dbReference type="NCBIfam" id="TIGR00580">
    <property type="entry name" value="mfd"/>
    <property type="match status" value="1"/>
</dbReference>
<dbReference type="InterPro" id="IPR047112">
    <property type="entry name" value="RecG/Mfd"/>
</dbReference>
<dbReference type="InterPro" id="IPR011545">
    <property type="entry name" value="DEAD/DEAH_box_helicase_dom"/>
</dbReference>
<dbReference type="SMART" id="SM00982">
    <property type="entry name" value="TRCF"/>
    <property type="match status" value="1"/>
</dbReference>
<proteinExistence type="inferred from homology"/>
<dbReference type="InterPro" id="IPR003711">
    <property type="entry name" value="CarD-like/TRCF_RID"/>
</dbReference>
<protein>
    <recommendedName>
        <fullName evidence="9">Transcription-repair-coupling factor</fullName>
        <shortName evidence="9">TRCF</shortName>
        <ecNumber evidence="9">3.6.4.-</ecNumber>
    </recommendedName>
</protein>
<comment type="similarity">
    <text evidence="9">In the N-terminal section; belongs to the UvrB family.</text>
</comment>
<dbReference type="SMART" id="SM00490">
    <property type="entry name" value="HELICc"/>
    <property type="match status" value="1"/>
</dbReference>
<dbReference type="Gene3D" id="3.90.1150.50">
    <property type="entry name" value="Transcription-repair-coupling factor, D7 domain"/>
    <property type="match status" value="1"/>
</dbReference>
<dbReference type="InterPro" id="IPR004576">
    <property type="entry name" value="Mfd"/>
</dbReference>
<dbReference type="HAMAP" id="MF_00969">
    <property type="entry name" value="TRCF"/>
    <property type="match status" value="1"/>
</dbReference>
<dbReference type="InterPro" id="IPR005118">
    <property type="entry name" value="TRCF_C"/>
</dbReference>
<dbReference type="Pfam" id="PF17757">
    <property type="entry name" value="UvrB_inter"/>
    <property type="match status" value="1"/>
</dbReference>
<dbReference type="EC" id="3.6.4.-" evidence="9"/>
<evidence type="ECO:0000256" key="6">
    <source>
        <dbReference type="ARBA" id="ARBA00022840"/>
    </source>
</evidence>
<evidence type="ECO:0000256" key="9">
    <source>
        <dbReference type="HAMAP-Rule" id="MF_00969"/>
    </source>
</evidence>
<dbReference type="SMART" id="SM01058">
    <property type="entry name" value="CarD_TRCF"/>
    <property type="match status" value="1"/>
</dbReference>
<evidence type="ECO:0000313" key="13">
    <source>
        <dbReference type="Proteomes" id="UP000512184"/>
    </source>
</evidence>
<dbReference type="InterPro" id="IPR036101">
    <property type="entry name" value="CarD-like/TRCF_RID_sf"/>
</dbReference>
<evidence type="ECO:0000256" key="1">
    <source>
        <dbReference type="ARBA" id="ARBA00022490"/>
    </source>
</evidence>
<evidence type="ECO:0000259" key="11">
    <source>
        <dbReference type="PROSITE" id="PS51194"/>
    </source>
</evidence>
<dbReference type="PROSITE" id="PS51194">
    <property type="entry name" value="HELICASE_CTER"/>
    <property type="match status" value="1"/>
</dbReference>
<dbReference type="InterPro" id="IPR027417">
    <property type="entry name" value="P-loop_NTPase"/>
</dbReference>
<keyword evidence="8 9" id="KW-0234">DNA repair</keyword>
<dbReference type="Pfam" id="PF00270">
    <property type="entry name" value="DEAD"/>
    <property type="match status" value="1"/>
</dbReference>
<dbReference type="Gene3D" id="2.40.10.170">
    <property type="match status" value="1"/>
</dbReference>
<dbReference type="SUPFAM" id="SSF143517">
    <property type="entry name" value="TRCF domain-like"/>
    <property type="match status" value="1"/>
</dbReference>